<dbReference type="Proteomes" id="UP000321199">
    <property type="component" value="Chromosome"/>
</dbReference>
<sequence length="220" mass="23519">MRAATPGAGRPARLSAALALALAAGASAWPAHGALLRISGLRAGEPLQAAPVQPQLDGQRMLLPLGSAGALRIQPWPAELAQRLGPQQLRGELRQLPAGPVARLEFTRAGEDHAWLVLGSGTRSGQPLSGGWRLQLAQGRWWAQHGSERLPVASDAPVLLQARGAPWCLYLLDARVPPSAQWAALHEQEAQADWAMQRLRGDGQPCEAAPHRHGKMLRQP</sequence>
<keyword evidence="2" id="KW-1185">Reference proteome</keyword>
<proteinExistence type="predicted"/>
<evidence type="ECO:0000313" key="1">
    <source>
        <dbReference type="EMBL" id="QEA11892.1"/>
    </source>
</evidence>
<protein>
    <submittedName>
        <fullName evidence="1">Uncharacterized protein</fullName>
    </submittedName>
</protein>
<gene>
    <name evidence="1" type="ORF">FOZ74_01930</name>
</gene>
<dbReference type="OrthoDB" id="8780294at2"/>
<accession>A0A5B8RT52</accession>
<dbReference type="KEGG" id="cof:FOZ74_01930"/>
<name>A0A5B8RT52_9BURK</name>
<organism evidence="1 2">
    <name type="scientific">Comamonas flocculans</name>
    <dbReference type="NCBI Taxonomy" id="2597701"/>
    <lineage>
        <taxon>Bacteria</taxon>
        <taxon>Pseudomonadati</taxon>
        <taxon>Pseudomonadota</taxon>
        <taxon>Betaproteobacteria</taxon>
        <taxon>Burkholderiales</taxon>
        <taxon>Comamonadaceae</taxon>
        <taxon>Comamonas</taxon>
    </lineage>
</organism>
<dbReference type="AlphaFoldDB" id="A0A5B8RT52"/>
<reference evidence="1 2" key="1">
    <citation type="submission" date="2019-07" db="EMBL/GenBank/DDBJ databases">
        <title>Complete genome sequence of Comamonas sp. NLF 7-7 isolated from livestock.</title>
        <authorList>
            <person name="Kim D.H."/>
            <person name="Kim J.G."/>
        </authorList>
    </citation>
    <scope>NUCLEOTIDE SEQUENCE [LARGE SCALE GENOMIC DNA]</scope>
    <source>
        <strain evidence="1 2">NLF 7-7</strain>
    </source>
</reference>
<evidence type="ECO:0000313" key="2">
    <source>
        <dbReference type="Proteomes" id="UP000321199"/>
    </source>
</evidence>
<dbReference type="RefSeq" id="WP_146911486.1">
    <property type="nucleotide sequence ID" value="NZ_CP042344.1"/>
</dbReference>
<dbReference type="EMBL" id="CP042344">
    <property type="protein sequence ID" value="QEA11892.1"/>
    <property type="molecule type" value="Genomic_DNA"/>
</dbReference>